<evidence type="ECO:0000313" key="1">
    <source>
        <dbReference type="EMBL" id="OPH82444.1"/>
    </source>
</evidence>
<evidence type="ECO:0000313" key="2">
    <source>
        <dbReference type="Proteomes" id="UP000189940"/>
    </source>
</evidence>
<dbReference type="Proteomes" id="UP000189940">
    <property type="component" value="Unassembled WGS sequence"/>
</dbReference>
<protein>
    <submittedName>
        <fullName evidence="1">Uncharacterized protein</fullName>
    </submittedName>
</protein>
<keyword evidence="2" id="KW-1185">Reference proteome</keyword>
<dbReference type="STRING" id="29421.B2M20_11640"/>
<accession>A0A1V4HX07</accession>
<reference evidence="1 2" key="1">
    <citation type="submission" date="2017-02" db="EMBL/GenBank/DDBJ databases">
        <title>Genome sequence of the nitrite-oxidizing bacterium Nitrobacter vulgaris strain Ab1.</title>
        <authorList>
            <person name="Mellbye B.L."/>
            <person name="Davis E.W."/>
            <person name="Spieck E."/>
            <person name="Chang J.H."/>
            <person name="Bottomley P.J."/>
            <person name="Sayavedra-Soto L.A."/>
        </authorList>
    </citation>
    <scope>NUCLEOTIDE SEQUENCE [LARGE SCALE GENOMIC DNA]</scope>
    <source>
        <strain evidence="1 2">Ab1</strain>
    </source>
</reference>
<name>A0A1V4HX07_NITVU</name>
<dbReference type="AlphaFoldDB" id="A0A1V4HX07"/>
<comment type="caution">
    <text evidence="1">The sequence shown here is derived from an EMBL/GenBank/DDBJ whole genome shotgun (WGS) entry which is preliminary data.</text>
</comment>
<organism evidence="1 2">
    <name type="scientific">Nitrobacter vulgaris</name>
    <dbReference type="NCBI Taxonomy" id="29421"/>
    <lineage>
        <taxon>Bacteria</taxon>
        <taxon>Pseudomonadati</taxon>
        <taxon>Pseudomonadota</taxon>
        <taxon>Alphaproteobacteria</taxon>
        <taxon>Hyphomicrobiales</taxon>
        <taxon>Nitrobacteraceae</taxon>
        <taxon>Nitrobacter</taxon>
    </lineage>
</organism>
<proteinExistence type="predicted"/>
<dbReference type="EMBL" id="MWPQ01000044">
    <property type="protein sequence ID" value="OPH82444.1"/>
    <property type="molecule type" value="Genomic_DNA"/>
</dbReference>
<gene>
    <name evidence="1" type="ORF">B2M20_11640</name>
</gene>
<sequence>MTLIENGLQIWWARMTRMPGCRIYTRALKRETGHHHDLLAGRSEDLSGAAVIEITAISFSVHRATVRSFLNCLCRLHPFEKLSASTLDAMT</sequence>